<reference evidence="3 4" key="1">
    <citation type="submission" date="2020-04" db="EMBL/GenBank/DDBJ databases">
        <authorList>
            <person name="Yin C."/>
        </authorList>
    </citation>
    <scope>NUCLEOTIDE SEQUENCE [LARGE SCALE GENOMIC DNA]</scope>
    <source>
        <strain evidence="3 4">Ak56</strain>
    </source>
</reference>
<dbReference type="Proteomes" id="UP000552864">
    <property type="component" value="Unassembled WGS sequence"/>
</dbReference>
<dbReference type="CDD" id="cd00603">
    <property type="entry name" value="IPT_PCSR"/>
    <property type="match status" value="4"/>
</dbReference>
<feature type="domain" description="IPT/TIG" evidence="2">
    <location>
        <begin position="351"/>
        <end position="438"/>
    </location>
</feature>
<dbReference type="InterPro" id="IPR014756">
    <property type="entry name" value="Ig_E-set"/>
</dbReference>
<dbReference type="SMART" id="SM00429">
    <property type="entry name" value="IPT"/>
    <property type="match status" value="5"/>
</dbReference>
<dbReference type="SUPFAM" id="SSF81296">
    <property type="entry name" value="E set domains"/>
    <property type="match status" value="5"/>
</dbReference>
<feature type="domain" description="IPT/TIG" evidence="2">
    <location>
        <begin position="109"/>
        <end position="189"/>
    </location>
</feature>
<dbReference type="PANTHER" id="PTHR46769">
    <property type="entry name" value="POLYCYSTIC KIDNEY AND HEPATIC DISEASE 1 (AUTOSOMAL RECESSIVE)-LIKE 1"/>
    <property type="match status" value="1"/>
</dbReference>
<dbReference type="InterPro" id="IPR052387">
    <property type="entry name" value="Fibrocystin"/>
</dbReference>
<dbReference type="SUPFAM" id="SSF101898">
    <property type="entry name" value="NHL repeat"/>
    <property type="match status" value="1"/>
</dbReference>
<dbReference type="EMBL" id="JABAHZ010000009">
    <property type="protein sequence ID" value="NLR82427.1"/>
    <property type="molecule type" value="Genomic_DNA"/>
</dbReference>
<feature type="domain" description="IPT/TIG" evidence="2">
    <location>
        <begin position="190"/>
        <end position="268"/>
    </location>
</feature>
<dbReference type="Gene3D" id="2.120.10.30">
    <property type="entry name" value="TolB, C-terminal domain"/>
    <property type="match status" value="2"/>
</dbReference>
<dbReference type="PROSITE" id="PS51257">
    <property type="entry name" value="PROKAR_LIPOPROTEIN"/>
    <property type="match status" value="1"/>
</dbReference>
<dbReference type="InterPro" id="IPR011042">
    <property type="entry name" value="6-blade_b-propeller_TolB-like"/>
</dbReference>
<keyword evidence="4" id="KW-1185">Reference proteome</keyword>
<dbReference type="AlphaFoldDB" id="A0A847STC8"/>
<dbReference type="InterPro" id="IPR002909">
    <property type="entry name" value="IPT_dom"/>
</dbReference>
<gene>
    <name evidence="3" type="ORF">HGH91_27670</name>
</gene>
<feature type="domain" description="IPT/TIG" evidence="2">
    <location>
        <begin position="270"/>
        <end position="348"/>
    </location>
</feature>
<evidence type="ECO:0000259" key="2">
    <source>
        <dbReference type="SMART" id="SM00429"/>
    </source>
</evidence>
<dbReference type="InterPro" id="IPR013783">
    <property type="entry name" value="Ig-like_fold"/>
</dbReference>
<evidence type="ECO:0000313" key="3">
    <source>
        <dbReference type="EMBL" id="NLR82427.1"/>
    </source>
</evidence>
<evidence type="ECO:0000313" key="4">
    <source>
        <dbReference type="Proteomes" id="UP000552864"/>
    </source>
</evidence>
<dbReference type="Pfam" id="PF01833">
    <property type="entry name" value="TIG"/>
    <property type="match status" value="4"/>
</dbReference>
<keyword evidence="1" id="KW-0732">Signal</keyword>
<feature type="domain" description="IPT/TIG" evidence="2">
    <location>
        <begin position="28"/>
        <end position="108"/>
    </location>
</feature>
<dbReference type="RefSeq" id="WP_168742474.1">
    <property type="nucleotide sequence ID" value="NZ_JABAHZ010000009.1"/>
</dbReference>
<sequence length="724" mass="73999">MKQYLYVLAATLCLLAACKKNRDEVALPLSISGFLPSSGNPGTVVTIRGTGFGTGIGNNTVSFNGISATVVSVNDTVLIVQAPEKGTTGPLTITAGNHTANGAVYTYQALSIHQVSPANGPEGTNISISGAGFSSLEGPAAVSINGHPAIVSNSNDTLLTAIVPAGAGSGAVEVTVNNTHASGPVFTFQSITKIKPATGGAGTLVTISGTGFNTTVANNVVAFNGLPGTVVNASETALQVLVPAQVKAGPVSVTINGQKTSGPIFTPVPPPVIRTIAPLSGPVGSIITIAGDNFSSISDEDTVLLNGKPLTIMSATSQQLTLTVPVTATTGMLRISVNGQAINGPQYTIQALGITQLLPDNGLDGSVIVMKGTGFDKIAANNHVSINGLAVMVTAATDTTLTVTMPAGFTTGSLNVSTGSLSAVGPLFRRAGVSLFYKGAMASGNVRGLVIDSKGNVFTAGDGHISKITPDGAGSLFAGGDDRGNTDGTGVNAKFFAISGMAIDAQDNLYVADAFNNNIRKITPAGKVTTFYAGLDFQPKYLTIDAAGNLYAGSDYNGVFKITSNGTQVTQVARNGISSQFSWYNGYLFMSNVDGAIELRLNIATGENLVFAGAFNQGDYIDGPKGVGRLNGPAASTYDPVSGFVYIVDSYNYSIRTINPNDGTIGTITGAEGSYQPFRGGNKNGTLQEALLSPTSGSPLVVDKAGNIYLVEENLGQIRKITLR</sequence>
<proteinExistence type="predicted"/>
<protein>
    <recommendedName>
        <fullName evidence="2">IPT/TIG domain-containing protein</fullName>
    </recommendedName>
</protein>
<name>A0A847STC8_9BACT</name>
<evidence type="ECO:0000256" key="1">
    <source>
        <dbReference type="ARBA" id="ARBA00022729"/>
    </source>
</evidence>
<accession>A0A847STC8</accession>
<dbReference type="PANTHER" id="PTHR46769:SF2">
    <property type="entry name" value="FIBROCYSTIN-L ISOFORM 2 PRECURSOR-RELATED"/>
    <property type="match status" value="1"/>
</dbReference>
<organism evidence="3 4">
    <name type="scientific">Chitinophaga eiseniae</name>
    <dbReference type="NCBI Taxonomy" id="634771"/>
    <lineage>
        <taxon>Bacteria</taxon>
        <taxon>Pseudomonadati</taxon>
        <taxon>Bacteroidota</taxon>
        <taxon>Chitinophagia</taxon>
        <taxon>Chitinophagales</taxon>
        <taxon>Chitinophagaceae</taxon>
        <taxon>Chitinophaga</taxon>
    </lineage>
</organism>
<comment type="caution">
    <text evidence="3">The sequence shown here is derived from an EMBL/GenBank/DDBJ whole genome shotgun (WGS) entry which is preliminary data.</text>
</comment>
<dbReference type="Gene3D" id="2.60.40.10">
    <property type="entry name" value="Immunoglobulins"/>
    <property type="match status" value="5"/>
</dbReference>